<accession>A0ABT5UA69</accession>
<evidence type="ECO:0000313" key="2">
    <source>
        <dbReference type="EMBL" id="MDE1462447.1"/>
    </source>
</evidence>
<comment type="caution">
    <text evidence="2">The sequence shown here is derived from an EMBL/GenBank/DDBJ whole genome shotgun (WGS) entry which is preliminary data.</text>
</comment>
<protein>
    <submittedName>
        <fullName evidence="2">Acetyl-CoA sensor PanZ family protein</fullName>
    </submittedName>
</protein>
<name>A0ABT5UA69_9GAMM</name>
<organism evidence="2 3">
    <name type="scientific">Spartinivicinus poritis</name>
    <dbReference type="NCBI Taxonomy" id="2994640"/>
    <lineage>
        <taxon>Bacteria</taxon>
        <taxon>Pseudomonadati</taxon>
        <taxon>Pseudomonadota</taxon>
        <taxon>Gammaproteobacteria</taxon>
        <taxon>Oceanospirillales</taxon>
        <taxon>Zooshikellaceae</taxon>
        <taxon>Spartinivicinus</taxon>
    </lineage>
</organism>
<gene>
    <name evidence="2" type="ORF">ORQ98_10735</name>
</gene>
<reference evidence="2 3" key="1">
    <citation type="submission" date="2022-11" db="EMBL/GenBank/DDBJ databases">
        <title>Spartinivicinus poritis sp. nov., isolated from scleractinian coral Porites lutea.</title>
        <authorList>
            <person name="Zhang G."/>
            <person name="Cai L."/>
            <person name="Wei Q."/>
        </authorList>
    </citation>
    <scope>NUCLEOTIDE SEQUENCE [LARGE SCALE GENOMIC DNA]</scope>
    <source>
        <strain evidence="2 3">A2-2</strain>
    </source>
</reference>
<dbReference type="InterPro" id="IPR016181">
    <property type="entry name" value="Acyl_CoA_acyltransferase"/>
</dbReference>
<dbReference type="Proteomes" id="UP001528823">
    <property type="component" value="Unassembled WGS sequence"/>
</dbReference>
<evidence type="ECO:0000259" key="1">
    <source>
        <dbReference type="PROSITE" id="PS51186"/>
    </source>
</evidence>
<dbReference type="Gene3D" id="3.40.630.30">
    <property type="match status" value="1"/>
</dbReference>
<keyword evidence="3" id="KW-1185">Reference proteome</keyword>
<dbReference type="SUPFAM" id="SSF55729">
    <property type="entry name" value="Acyl-CoA N-acyltransferases (Nat)"/>
    <property type="match status" value="1"/>
</dbReference>
<dbReference type="RefSeq" id="WP_274688802.1">
    <property type="nucleotide sequence ID" value="NZ_JAPMOU010000011.1"/>
</dbReference>
<evidence type="ECO:0000313" key="3">
    <source>
        <dbReference type="Proteomes" id="UP001528823"/>
    </source>
</evidence>
<sequence length="132" mass="14919">MPVTVEVLTNIIDQGYINQNYQDIAKSYQQAVVDSSMVDMPPEFEQFWSKWDGQATPCFYAAYFNRRIIGWAIVNKVDKSWVLEALCVGLPNHGRGVGERILQVLTKQAAEAGCQLLVDKPAIYFEKDSSKL</sequence>
<dbReference type="InterPro" id="IPR040448">
    <property type="entry name" value="PanZ_GNAT"/>
</dbReference>
<dbReference type="PROSITE" id="PS51186">
    <property type="entry name" value="GNAT"/>
    <property type="match status" value="1"/>
</dbReference>
<dbReference type="EMBL" id="JAPMOU010000011">
    <property type="protein sequence ID" value="MDE1462447.1"/>
    <property type="molecule type" value="Genomic_DNA"/>
</dbReference>
<dbReference type="CDD" id="cd04301">
    <property type="entry name" value="NAT_SF"/>
    <property type="match status" value="1"/>
</dbReference>
<dbReference type="InterPro" id="IPR000182">
    <property type="entry name" value="GNAT_dom"/>
</dbReference>
<proteinExistence type="predicted"/>
<dbReference type="Pfam" id="PF12568">
    <property type="entry name" value="PanZ"/>
    <property type="match status" value="1"/>
</dbReference>
<feature type="domain" description="N-acetyltransferase" evidence="1">
    <location>
        <begin position="19"/>
        <end position="132"/>
    </location>
</feature>